<accession>A0A834T8E9</accession>
<evidence type="ECO:0000256" key="1">
    <source>
        <dbReference type="ARBA" id="ARBA00022723"/>
    </source>
</evidence>
<feature type="region of interest" description="Disordered" evidence="5">
    <location>
        <begin position="294"/>
        <end position="350"/>
    </location>
</feature>
<feature type="domain" description="BED-type" evidence="6">
    <location>
        <begin position="29"/>
        <end position="85"/>
    </location>
</feature>
<dbReference type="PANTHER" id="PTHR46951:SF2">
    <property type="entry name" value="BED-TYPE DOMAIN-CONTAINING PROTEIN"/>
    <property type="match status" value="1"/>
</dbReference>
<dbReference type="PROSITE" id="PS50808">
    <property type="entry name" value="ZF_BED"/>
    <property type="match status" value="1"/>
</dbReference>
<feature type="compositionally biased region" description="Acidic residues" evidence="5">
    <location>
        <begin position="318"/>
        <end position="350"/>
    </location>
</feature>
<dbReference type="EMBL" id="JAAIUW010000010">
    <property type="protein sequence ID" value="KAF7811829.1"/>
    <property type="molecule type" value="Genomic_DNA"/>
</dbReference>
<comment type="caution">
    <text evidence="7">The sequence shown here is derived from an EMBL/GenBank/DDBJ whole genome shotgun (WGS) entry which is preliminary data.</text>
</comment>
<dbReference type="InterPro" id="IPR003656">
    <property type="entry name" value="Znf_BED"/>
</dbReference>
<keyword evidence="8" id="KW-1185">Reference proteome</keyword>
<name>A0A834T8E9_9FABA</name>
<keyword evidence="3" id="KW-0862">Zinc</keyword>
<dbReference type="GO" id="GO:0008270">
    <property type="term" value="F:zinc ion binding"/>
    <property type="evidence" value="ECO:0007669"/>
    <property type="project" value="UniProtKB-KW"/>
</dbReference>
<dbReference type="PANTHER" id="PTHR46951">
    <property type="entry name" value="BED-TYPE DOMAIN-CONTAINING PROTEIN"/>
    <property type="match status" value="1"/>
</dbReference>
<feature type="region of interest" description="Disordered" evidence="5">
    <location>
        <begin position="1"/>
        <end position="40"/>
    </location>
</feature>
<organism evidence="7 8">
    <name type="scientific">Senna tora</name>
    <dbReference type="NCBI Taxonomy" id="362788"/>
    <lineage>
        <taxon>Eukaryota</taxon>
        <taxon>Viridiplantae</taxon>
        <taxon>Streptophyta</taxon>
        <taxon>Embryophyta</taxon>
        <taxon>Tracheophyta</taxon>
        <taxon>Spermatophyta</taxon>
        <taxon>Magnoliopsida</taxon>
        <taxon>eudicotyledons</taxon>
        <taxon>Gunneridae</taxon>
        <taxon>Pentapetalae</taxon>
        <taxon>rosids</taxon>
        <taxon>fabids</taxon>
        <taxon>Fabales</taxon>
        <taxon>Fabaceae</taxon>
        <taxon>Caesalpinioideae</taxon>
        <taxon>Cassia clade</taxon>
        <taxon>Senna</taxon>
    </lineage>
</organism>
<keyword evidence="2 4" id="KW-0863">Zinc-finger</keyword>
<dbReference type="Pfam" id="PF02892">
    <property type="entry name" value="zf-BED"/>
    <property type="match status" value="1"/>
</dbReference>
<sequence length="350" mass="38993">MASPRPPIGSGAGTSASGQNKKRKNALGSRTDVSWKHGHAVDGDSRKLECKYCKKIYTGGAYRFKHHLACTSNNVEPCVSVPDDVKKEMLTILVKSTERPSQENLSGVGVYGEKDKEVGGSVLTQSQSLIGYAFKKQMATGGSKQATLNQLLKIDLREEASRQIARFFYTSAMPFNCVKNPEFEKMCELIAKHGPRFKPPTFHEHFTKGKDLIRPAVTRFATAYLTLGCLSDNKAPLMTMFSSQQWKSSRFASLEIGKKVEHVVLNNRKVRELADLDNIDSDDEWNTEDDVTREVQEGEDEVFEVQNLEDMRPPASVEDLEIQEDVGDLDDGEPDSSDDDDDDENGAMEE</sequence>
<evidence type="ECO:0000256" key="2">
    <source>
        <dbReference type="ARBA" id="ARBA00022771"/>
    </source>
</evidence>
<keyword evidence="1" id="KW-0479">Metal-binding</keyword>
<protein>
    <recommendedName>
        <fullName evidence="6">BED-type domain-containing protein</fullName>
    </recommendedName>
</protein>
<evidence type="ECO:0000256" key="4">
    <source>
        <dbReference type="PROSITE-ProRule" id="PRU00027"/>
    </source>
</evidence>
<gene>
    <name evidence="7" type="ORF">G2W53_032805</name>
</gene>
<evidence type="ECO:0000256" key="5">
    <source>
        <dbReference type="SAM" id="MobiDB-lite"/>
    </source>
</evidence>
<evidence type="ECO:0000259" key="6">
    <source>
        <dbReference type="PROSITE" id="PS50808"/>
    </source>
</evidence>
<evidence type="ECO:0000256" key="3">
    <source>
        <dbReference type="ARBA" id="ARBA00022833"/>
    </source>
</evidence>
<dbReference type="OrthoDB" id="1935289at2759"/>
<proteinExistence type="predicted"/>
<reference evidence="7" key="1">
    <citation type="submission" date="2020-09" db="EMBL/GenBank/DDBJ databases">
        <title>Genome-Enabled Discovery of Anthraquinone Biosynthesis in Senna tora.</title>
        <authorList>
            <person name="Kang S.-H."/>
            <person name="Pandey R.P."/>
            <person name="Lee C.-M."/>
            <person name="Sim J.-S."/>
            <person name="Jeong J.-T."/>
            <person name="Choi B.-S."/>
            <person name="Jung M."/>
            <person name="Ginzburg D."/>
            <person name="Zhao K."/>
            <person name="Won S.Y."/>
            <person name="Oh T.-J."/>
            <person name="Yu Y."/>
            <person name="Kim N.-H."/>
            <person name="Lee O.R."/>
            <person name="Lee T.-H."/>
            <person name="Bashyal P."/>
            <person name="Kim T.-S."/>
            <person name="Lee W.-H."/>
            <person name="Kawkins C."/>
            <person name="Kim C.-K."/>
            <person name="Kim J.S."/>
            <person name="Ahn B.O."/>
            <person name="Rhee S.Y."/>
            <person name="Sohng J.K."/>
        </authorList>
    </citation>
    <scope>NUCLEOTIDE SEQUENCE</scope>
    <source>
        <tissue evidence="7">Leaf</tissue>
    </source>
</reference>
<evidence type="ECO:0000313" key="7">
    <source>
        <dbReference type="EMBL" id="KAF7811829.1"/>
    </source>
</evidence>
<dbReference type="AlphaFoldDB" id="A0A834T8E9"/>
<evidence type="ECO:0000313" key="8">
    <source>
        <dbReference type="Proteomes" id="UP000634136"/>
    </source>
</evidence>
<dbReference type="GO" id="GO:0003677">
    <property type="term" value="F:DNA binding"/>
    <property type="evidence" value="ECO:0007669"/>
    <property type="project" value="InterPro"/>
</dbReference>
<dbReference type="Proteomes" id="UP000634136">
    <property type="component" value="Unassembled WGS sequence"/>
</dbReference>